<proteinExistence type="inferred from homology"/>
<dbReference type="AlphaFoldDB" id="A0A7C5EWD4"/>
<dbReference type="Pfam" id="PF02563">
    <property type="entry name" value="Poly_export"/>
    <property type="match status" value="1"/>
</dbReference>
<feature type="domain" description="Polysaccharide export protein N-terminal" evidence="15">
    <location>
        <begin position="63"/>
        <end position="139"/>
    </location>
</feature>
<keyword evidence="4" id="KW-1134">Transmembrane beta strand</keyword>
<dbReference type="GO" id="GO:0046930">
    <property type="term" value="C:pore complex"/>
    <property type="evidence" value="ECO:0007669"/>
    <property type="project" value="UniProtKB-KW"/>
</dbReference>
<evidence type="ECO:0000259" key="15">
    <source>
        <dbReference type="Pfam" id="PF02563"/>
    </source>
</evidence>
<comment type="similarity">
    <text evidence="2">Belongs to the BexD/CtrA/VexA family.</text>
</comment>
<keyword evidence="5" id="KW-0762">Sugar transport</keyword>
<name>A0A7C5EWD4_9BACT</name>
<evidence type="ECO:0000256" key="8">
    <source>
        <dbReference type="ARBA" id="ARBA00023047"/>
    </source>
</evidence>
<dbReference type="InterPro" id="IPR019554">
    <property type="entry name" value="Soluble_ligand-bd"/>
</dbReference>
<dbReference type="InterPro" id="IPR003715">
    <property type="entry name" value="Poly_export_N"/>
</dbReference>
<keyword evidence="12" id="KW-0564">Palmitate</keyword>
<comment type="caution">
    <text evidence="18">The sequence shown here is derived from an EMBL/GenBank/DDBJ whole genome shotgun (WGS) entry which is preliminary data.</text>
</comment>
<dbReference type="GO" id="GO:0009279">
    <property type="term" value="C:cell outer membrane"/>
    <property type="evidence" value="ECO:0007669"/>
    <property type="project" value="UniProtKB-SubCell"/>
</dbReference>
<keyword evidence="10" id="KW-0626">Porin</keyword>
<reference evidence="18" key="1">
    <citation type="journal article" date="2020" name="mSystems">
        <title>Genome- and Community-Level Interaction Insights into Carbon Utilization and Element Cycling Functions of Hydrothermarchaeota in Hydrothermal Sediment.</title>
        <authorList>
            <person name="Zhou Z."/>
            <person name="Liu Y."/>
            <person name="Xu W."/>
            <person name="Pan J."/>
            <person name="Luo Z.H."/>
            <person name="Li M."/>
        </authorList>
    </citation>
    <scope>NUCLEOTIDE SEQUENCE [LARGE SCALE GENOMIC DNA]</scope>
    <source>
        <strain evidence="18">SpSt-853</strain>
    </source>
</reference>
<keyword evidence="3" id="KW-0813">Transport</keyword>
<evidence type="ECO:0000256" key="11">
    <source>
        <dbReference type="ARBA" id="ARBA00023136"/>
    </source>
</evidence>
<evidence type="ECO:0000313" key="18">
    <source>
        <dbReference type="EMBL" id="HGZ11585.1"/>
    </source>
</evidence>
<keyword evidence="7" id="KW-0732">Signal</keyword>
<evidence type="ECO:0000259" key="17">
    <source>
        <dbReference type="Pfam" id="PF22461"/>
    </source>
</evidence>
<keyword evidence="9" id="KW-0406">Ion transport</keyword>
<dbReference type="InterPro" id="IPR054765">
    <property type="entry name" value="SLBB_dom"/>
</dbReference>
<gene>
    <name evidence="18" type="ORF">ENW48_05160</name>
</gene>
<keyword evidence="6" id="KW-0812">Transmembrane</keyword>
<evidence type="ECO:0000256" key="14">
    <source>
        <dbReference type="ARBA" id="ARBA00023288"/>
    </source>
</evidence>
<keyword evidence="13" id="KW-0998">Cell outer membrane</keyword>
<evidence type="ECO:0000256" key="3">
    <source>
        <dbReference type="ARBA" id="ARBA00022448"/>
    </source>
</evidence>
<evidence type="ECO:0000256" key="13">
    <source>
        <dbReference type="ARBA" id="ARBA00023237"/>
    </source>
</evidence>
<dbReference type="InterPro" id="IPR049712">
    <property type="entry name" value="Poly_export"/>
</dbReference>
<accession>A0A7C5EWD4</accession>
<feature type="domain" description="Soluble ligand binding" evidence="16">
    <location>
        <begin position="251"/>
        <end position="302"/>
    </location>
</feature>
<evidence type="ECO:0000256" key="5">
    <source>
        <dbReference type="ARBA" id="ARBA00022597"/>
    </source>
</evidence>
<evidence type="ECO:0000256" key="4">
    <source>
        <dbReference type="ARBA" id="ARBA00022452"/>
    </source>
</evidence>
<dbReference type="PANTHER" id="PTHR33619:SF3">
    <property type="entry name" value="POLYSACCHARIDE EXPORT PROTEIN GFCE-RELATED"/>
    <property type="match status" value="1"/>
</dbReference>
<keyword evidence="8" id="KW-0625">Polysaccharide transport</keyword>
<evidence type="ECO:0000259" key="16">
    <source>
        <dbReference type="Pfam" id="PF10531"/>
    </source>
</evidence>
<organism evidence="18">
    <name type="scientific">Desulfobacca acetoxidans</name>
    <dbReference type="NCBI Taxonomy" id="60893"/>
    <lineage>
        <taxon>Bacteria</taxon>
        <taxon>Pseudomonadati</taxon>
        <taxon>Thermodesulfobacteriota</taxon>
        <taxon>Desulfobaccia</taxon>
        <taxon>Desulfobaccales</taxon>
        <taxon>Desulfobaccaceae</taxon>
        <taxon>Desulfobacca</taxon>
    </lineage>
</organism>
<dbReference type="Pfam" id="PF10531">
    <property type="entry name" value="SLBB"/>
    <property type="match status" value="1"/>
</dbReference>
<evidence type="ECO:0000256" key="6">
    <source>
        <dbReference type="ARBA" id="ARBA00022692"/>
    </source>
</evidence>
<evidence type="ECO:0000256" key="10">
    <source>
        <dbReference type="ARBA" id="ARBA00023114"/>
    </source>
</evidence>
<dbReference type="Pfam" id="PF22461">
    <property type="entry name" value="SLBB_2"/>
    <property type="match status" value="1"/>
</dbReference>
<dbReference type="PANTHER" id="PTHR33619">
    <property type="entry name" value="POLYSACCHARIDE EXPORT PROTEIN GFCE-RELATED"/>
    <property type="match status" value="1"/>
</dbReference>
<evidence type="ECO:0000256" key="1">
    <source>
        <dbReference type="ARBA" id="ARBA00004571"/>
    </source>
</evidence>
<evidence type="ECO:0008006" key="19">
    <source>
        <dbReference type="Google" id="ProtNLM"/>
    </source>
</evidence>
<keyword evidence="11" id="KW-0472">Membrane</keyword>
<evidence type="ECO:0000256" key="7">
    <source>
        <dbReference type="ARBA" id="ARBA00022729"/>
    </source>
</evidence>
<keyword evidence="14" id="KW-0449">Lipoprotein</keyword>
<evidence type="ECO:0000256" key="9">
    <source>
        <dbReference type="ARBA" id="ARBA00023065"/>
    </source>
</evidence>
<sequence length="358" mass="38024">MKNKGYGGILGVLALLLPVAWGCGGMAGRYPADQILTRMESQKRQGEVQGLLAGRALPPAPNPAPLDYKVGPEDLLEVQIYGQDNLNRQVRVSGQGEVTLPLVGPVRVAGLSPQDIERKVAEAYGSNYLRNPQVTVSVKEYRHQRVAVTGAVDKPGNYEMIGPRTLLEMLAMAGGLQDKGPSAKAGDVVHVIRAKTSPGFKQEGAGGSPGGPPSAETMVIDLKRLLAGNAPELNIPVRHGDIIHVPFAGNAYVLGGVRRPGSVAVRDNLTLSQAVALAGGVDPVVATNRVDIMRLDESGKPVTVTTRLDRILNRQEPDIPLKDNDVVVVNVSSFKQALLVFKELLPGGTVSGAYRFAY</sequence>
<comment type="subcellular location">
    <subcellularLocation>
        <location evidence="1">Cell outer membrane</location>
        <topology evidence="1">Multi-pass membrane protein</topology>
    </subcellularLocation>
</comment>
<evidence type="ECO:0000256" key="2">
    <source>
        <dbReference type="ARBA" id="ARBA00009450"/>
    </source>
</evidence>
<dbReference type="GO" id="GO:0015288">
    <property type="term" value="F:porin activity"/>
    <property type="evidence" value="ECO:0007669"/>
    <property type="project" value="UniProtKB-KW"/>
</dbReference>
<dbReference type="GO" id="GO:0015159">
    <property type="term" value="F:polysaccharide transmembrane transporter activity"/>
    <property type="evidence" value="ECO:0007669"/>
    <property type="project" value="InterPro"/>
</dbReference>
<dbReference type="Gene3D" id="3.10.560.10">
    <property type="entry name" value="Outer membrane lipoprotein wza domain like"/>
    <property type="match status" value="2"/>
</dbReference>
<feature type="domain" description="SLBB" evidence="17">
    <location>
        <begin position="144"/>
        <end position="245"/>
    </location>
</feature>
<dbReference type="EMBL" id="DTKJ01000040">
    <property type="protein sequence ID" value="HGZ11585.1"/>
    <property type="molecule type" value="Genomic_DNA"/>
</dbReference>
<protein>
    <recommendedName>
        <fullName evidence="19">Polysaccharide export protein</fullName>
    </recommendedName>
</protein>
<dbReference type="GO" id="GO:0006811">
    <property type="term" value="P:monoatomic ion transport"/>
    <property type="evidence" value="ECO:0007669"/>
    <property type="project" value="UniProtKB-KW"/>
</dbReference>
<evidence type="ECO:0000256" key="12">
    <source>
        <dbReference type="ARBA" id="ARBA00023139"/>
    </source>
</evidence>